<evidence type="ECO:0000313" key="3">
    <source>
        <dbReference type="Proteomes" id="UP001500618"/>
    </source>
</evidence>
<accession>A0ABP4RPP2</accession>
<reference evidence="3" key="1">
    <citation type="journal article" date="2019" name="Int. J. Syst. Evol. Microbiol.">
        <title>The Global Catalogue of Microorganisms (GCM) 10K type strain sequencing project: providing services to taxonomists for standard genome sequencing and annotation.</title>
        <authorList>
            <consortium name="The Broad Institute Genomics Platform"/>
            <consortium name="The Broad Institute Genome Sequencing Center for Infectious Disease"/>
            <person name="Wu L."/>
            <person name="Ma J."/>
        </authorList>
    </citation>
    <scope>NUCLEOTIDE SEQUENCE [LARGE SCALE GENOMIC DNA]</scope>
    <source>
        <strain evidence="3">JCM 14718</strain>
    </source>
</reference>
<dbReference type="Proteomes" id="UP001500618">
    <property type="component" value="Unassembled WGS sequence"/>
</dbReference>
<keyword evidence="1" id="KW-0812">Transmembrane</keyword>
<keyword evidence="1" id="KW-1133">Transmembrane helix</keyword>
<dbReference type="EMBL" id="BAAANY010000001">
    <property type="protein sequence ID" value="GAA1657027.1"/>
    <property type="molecule type" value="Genomic_DNA"/>
</dbReference>
<comment type="caution">
    <text evidence="2">The sequence shown here is derived from an EMBL/GenBank/DDBJ whole genome shotgun (WGS) entry which is preliminary data.</text>
</comment>
<keyword evidence="1" id="KW-0472">Membrane</keyword>
<dbReference type="RefSeq" id="WP_163571946.1">
    <property type="nucleotide sequence ID" value="NZ_BAAANY010000001.1"/>
</dbReference>
<feature type="transmembrane region" description="Helical" evidence="1">
    <location>
        <begin position="43"/>
        <end position="66"/>
    </location>
</feature>
<gene>
    <name evidence="2" type="ORF">GCM10009765_03160</name>
</gene>
<protein>
    <submittedName>
        <fullName evidence="2">Uncharacterized protein</fullName>
    </submittedName>
</protein>
<evidence type="ECO:0000256" key="1">
    <source>
        <dbReference type="SAM" id="Phobius"/>
    </source>
</evidence>
<organism evidence="2 3">
    <name type="scientific">Fodinicola feengrottensis</name>
    <dbReference type="NCBI Taxonomy" id="435914"/>
    <lineage>
        <taxon>Bacteria</taxon>
        <taxon>Bacillati</taxon>
        <taxon>Actinomycetota</taxon>
        <taxon>Actinomycetes</taxon>
        <taxon>Mycobacteriales</taxon>
        <taxon>Fodinicola</taxon>
    </lineage>
</organism>
<proteinExistence type="predicted"/>
<evidence type="ECO:0000313" key="2">
    <source>
        <dbReference type="EMBL" id="GAA1657027.1"/>
    </source>
</evidence>
<sequence length="78" mass="8126">MTTTFLRKTRARCAAALAWAQAAVLAWITTLRARDPEAGDTTQTAILTVIGAGTALLIALAIRAWVTGNLKFPSIGGG</sequence>
<name>A0ABP4RPP2_9ACTN</name>
<keyword evidence="3" id="KW-1185">Reference proteome</keyword>